<dbReference type="SUPFAM" id="SSF56954">
    <property type="entry name" value="Outer membrane efflux proteins (OEP)"/>
    <property type="match status" value="1"/>
</dbReference>
<dbReference type="RefSeq" id="WP_290236203.1">
    <property type="nucleotide sequence ID" value="NZ_JAUFPZ010000002.1"/>
</dbReference>
<proteinExistence type="inferred from homology"/>
<dbReference type="InterPro" id="IPR010131">
    <property type="entry name" value="MdtP/NodT-like"/>
</dbReference>
<evidence type="ECO:0000256" key="1">
    <source>
        <dbReference type="ARBA" id="ARBA00007613"/>
    </source>
</evidence>
<comment type="similarity">
    <text evidence="1 2">Belongs to the outer membrane factor (OMF) (TC 1.B.17) family.</text>
</comment>
<comment type="subcellular location">
    <subcellularLocation>
        <location evidence="2">Cell membrane</location>
        <topology evidence="2">Lipid-anchor</topology>
    </subcellularLocation>
</comment>
<comment type="caution">
    <text evidence="3">The sequence shown here is derived from an EMBL/GenBank/DDBJ whole genome shotgun (WGS) entry which is preliminary data.</text>
</comment>
<evidence type="ECO:0000256" key="2">
    <source>
        <dbReference type="RuleBase" id="RU362097"/>
    </source>
</evidence>
<keyword evidence="2" id="KW-0472">Membrane</keyword>
<feature type="chain" id="PRO_5044956939" evidence="2">
    <location>
        <begin position="26"/>
        <end position="474"/>
    </location>
</feature>
<dbReference type="Gene3D" id="2.20.200.10">
    <property type="entry name" value="Outer membrane efflux proteins (OEP)"/>
    <property type="match status" value="1"/>
</dbReference>
<dbReference type="EMBL" id="JBHSAS010000006">
    <property type="protein sequence ID" value="MFC4026439.1"/>
    <property type="molecule type" value="Genomic_DNA"/>
</dbReference>
<gene>
    <name evidence="3" type="ORF">ACFOS1_03415</name>
</gene>
<keyword evidence="2" id="KW-0449">Lipoprotein</keyword>
<keyword evidence="2" id="KW-0564">Palmitate</keyword>
<evidence type="ECO:0000313" key="3">
    <source>
        <dbReference type="EMBL" id="MFC4026439.1"/>
    </source>
</evidence>
<organism evidence="3 4">
    <name type="scientific">Zunongwangia endophytica</name>
    <dbReference type="NCBI Taxonomy" id="1808945"/>
    <lineage>
        <taxon>Bacteria</taxon>
        <taxon>Pseudomonadati</taxon>
        <taxon>Bacteroidota</taxon>
        <taxon>Flavobacteriia</taxon>
        <taxon>Flavobacteriales</taxon>
        <taxon>Flavobacteriaceae</taxon>
        <taxon>Zunongwangia</taxon>
    </lineage>
</organism>
<dbReference type="Gene3D" id="1.20.1600.10">
    <property type="entry name" value="Outer membrane efflux proteins (OEP)"/>
    <property type="match status" value="1"/>
</dbReference>
<evidence type="ECO:0000313" key="4">
    <source>
        <dbReference type="Proteomes" id="UP001595793"/>
    </source>
</evidence>
<dbReference type="Pfam" id="PF02321">
    <property type="entry name" value="OEP"/>
    <property type="match status" value="2"/>
</dbReference>
<protein>
    <submittedName>
        <fullName evidence="3">Efflux transporter outer membrane subunit</fullName>
    </submittedName>
</protein>
<name>A0ABV8H6Q1_9FLAO</name>
<keyword evidence="4" id="KW-1185">Reference proteome</keyword>
<keyword evidence="2" id="KW-0732">Signal</keyword>
<dbReference type="PANTHER" id="PTHR30203">
    <property type="entry name" value="OUTER MEMBRANE CATION EFFLUX PROTEIN"/>
    <property type="match status" value="1"/>
</dbReference>
<dbReference type="PANTHER" id="PTHR30203:SF33">
    <property type="entry name" value="BLR4455 PROTEIN"/>
    <property type="match status" value="1"/>
</dbReference>
<dbReference type="NCBIfam" id="TIGR01845">
    <property type="entry name" value="outer_NodT"/>
    <property type="match status" value="1"/>
</dbReference>
<accession>A0ABV8H6Q1</accession>
<dbReference type="Proteomes" id="UP001595793">
    <property type="component" value="Unassembled WGS sequence"/>
</dbReference>
<keyword evidence="2" id="KW-0812">Transmembrane</keyword>
<dbReference type="PROSITE" id="PS51257">
    <property type="entry name" value="PROKAR_LIPOPROTEIN"/>
    <property type="match status" value="1"/>
</dbReference>
<keyword evidence="2" id="KW-1134">Transmembrane beta strand</keyword>
<dbReference type="InterPro" id="IPR003423">
    <property type="entry name" value="OMP_efflux"/>
</dbReference>
<sequence>MKKYISFKFLVFPILLCSLQSCFVAKEYERPEVVKEENFRTDNLPQDSITMADVSWRDLFTDPVLQQYIEEGLENNIDIRVAMQQILASEAYLKQGKAGYFPTLSGNGTFTRNYFSKNSQMGLQLGNVPSGSIGDHIDQYEISGNLSWEADIWGKIRSNKRAYEASYLQSVAAHQAVKTTLISNIASTYYQLLSLDEQIKVTEQTVETRRNSLETNKALKEAGNVTAAAVKQTEAQVYTAQAILIDLKNDMRLMENSMSILLGKSPREIERTELSDQEITTELKIGVPTQLLRNRPDVIQAEYNLWNAFELTNVARANFYPSLTITATGGLQSLDAGDLFDTNSLFANIVGGLTQPIFNGRQIRTQHEVAEAQQEQARLNFRQAILTASQEVSDALYNYEAASEKIEVKEKEFEAYSTATDYSEQLLNNGLANYLEVLTARENTLNSRLDLISAQYTQLNSLVNLYEALGGGWQ</sequence>
<feature type="signal peptide" evidence="2">
    <location>
        <begin position="1"/>
        <end position="25"/>
    </location>
</feature>
<reference evidence="4" key="1">
    <citation type="journal article" date="2019" name="Int. J. Syst. Evol. Microbiol.">
        <title>The Global Catalogue of Microorganisms (GCM) 10K type strain sequencing project: providing services to taxonomists for standard genome sequencing and annotation.</title>
        <authorList>
            <consortium name="The Broad Institute Genomics Platform"/>
            <consortium name="The Broad Institute Genome Sequencing Center for Infectious Disease"/>
            <person name="Wu L."/>
            <person name="Ma J."/>
        </authorList>
    </citation>
    <scope>NUCLEOTIDE SEQUENCE [LARGE SCALE GENOMIC DNA]</scope>
    <source>
        <strain evidence="4">CECT 9128</strain>
    </source>
</reference>